<sequence>MVELIVQIVVVSLWGAMITVHTRRLLRLARIEAPASLRGSRLRQNLSRVWWWLGREEFWRAVQIDGLRCTQITVMLFLLALGLLV</sequence>
<dbReference type="Proteomes" id="UP000000263">
    <property type="component" value="Chromosome"/>
</dbReference>
<dbReference type="RefSeq" id="WP_012121912.1">
    <property type="nucleotide sequence ID" value="NC_009767.1"/>
</dbReference>
<proteinExistence type="predicted"/>
<dbReference type="EMBL" id="CP000804">
    <property type="protein sequence ID" value="ABU59488.1"/>
    <property type="molecule type" value="Genomic_DNA"/>
</dbReference>
<protein>
    <submittedName>
        <fullName evidence="2">Uncharacterized protein</fullName>
    </submittedName>
</protein>
<keyword evidence="1" id="KW-0472">Membrane</keyword>
<reference evidence="2 3" key="1">
    <citation type="submission" date="2007-08" db="EMBL/GenBank/DDBJ databases">
        <title>Complete sequence of Roseiflexus castenholzii DSM 13941.</title>
        <authorList>
            <consortium name="US DOE Joint Genome Institute"/>
            <person name="Copeland A."/>
            <person name="Lucas S."/>
            <person name="Lapidus A."/>
            <person name="Barry K."/>
            <person name="Glavina del Rio T."/>
            <person name="Dalin E."/>
            <person name="Tice H."/>
            <person name="Pitluck S."/>
            <person name="Thompson L.S."/>
            <person name="Brettin T."/>
            <person name="Bruce D."/>
            <person name="Detter J.C."/>
            <person name="Han C."/>
            <person name="Tapia R."/>
            <person name="Schmutz J."/>
            <person name="Larimer F."/>
            <person name="Land M."/>
            <person name="Hauser L."/>
            <person name="Kyrpides N."/>
            <person name="Mikhailova N."/>
            <person name="Bryant D.A."/>
            <person name="Hanada S."/>
            <person name="Tsukatani Y."/>
            <person name="Richardson P."/>
        </authorList>
    </citation>
    <scope>NUCLEOTIDE SEQUENCE [LARGE SCALE GENOMIC DNA]</scope>
    <source>
        <strain evidence="3">DSM 13941 / HLO8</strain>
    </source>
</reference>
<dbReference type="KEGG" id="rca:Rcas_3438"/>
<dbReference type="OrthoDB" id="162150at2"/>
<keyword evidence="1" id="KW-0812">Transmembrane</keyword>
<dbReference type="eggNOG" id="ENOG5032K6T">
    <property type="taxonomic scope" value="Bacteria"/>
</dbReference>
<gene>
    <name evidence="2" type="ordered locus">Rcas_3438</name>
</gene>
<accession>A7NPJ2</accession>
<keyword evidence="3" id="KW-1185">Reference proteome</keyword>
<dbReference type="HOGENOM" id="CLU_2506701_0_0_0"/>
<dbReference type="AlphaFoldDB" id="A7NPJ2"/>
<evidence type="ECO:0000256" key="1">
    <source>
        <dbReference type="SAM" id="Phobius"/>
    </source>
</evidence>
<organism evidence="2 3">
    <name type="scientific">Roseiflexus castenholzii (strain DSM 13941 / HLO8)</name>
    <dbReference type="NCBI Taxonomy" id="383372"/>
    <lineage>
        <taxon>Bacteria</taxon>
        <taxon>Bacillati</taxon>
        <taxon>Chloroflexota</taxon>
        <taxon>Chloroflexia</taxon>
        <taxon>Chloroflexales</taxon>
        <taxon>Roseiflexineae</taxon>
        <taxon>Roseiflexaceae</taxon>
        <taxon>Roseiflexus</taxon>
    </lineage>
</organism>
<evidence type="ECO:0000313" key="3">
    <source>
        <dbReference type="Proteomes" id="UP000000263"/>
    </source>
</evidence>
<name>A7NPJ2_ROSCS</name>
<evidence type="ECO:0000313" key="2">
    <source>
        <dbReference type="EMBL" id="ABU59488.1"/>
    </source>
</evidence>
<keyword evidence="1" id="KW-1133">Transmembrane helix</keyword>
<feature type="transmembrane region" description="Helical" evidence="1">
    <location>
        <begin position="6"/>
        <end position="26"/>
    </location>
</feature>